<comment type="caution">
    <text evidence="9">The sequence shown here is derived from an EMBL/GenBank/DDBJ whole genome shotgun (WGS) entry which is preliminary data.</text>
</comment>
<keyword evidence="4 7" id="KW-0812">Transmembrane</keyword>
<dbReference type="AlphaFoldDB" id="A0A437K8D3"/>
<proteinExistence type="inferred from homology"/>
<dbReference type="InterPro" id="IPR000390">
    <property type="entry name" value="Small_drug/metabolite_transptr"/>
</dbReference>
<dbReference type="Pfam" id="PF00893">
    <property type="entry name" value="Multi_Drug_Res"/>
    <property type="match status" value="1"/>
</dbReference>
<dbReference type="Proteomes" id="UP000288024">
    <property type="component" value="Unassembled WGS sequence"/>
</dbReference>
<keyword evidence="10" id="KW-1185">Reference proteome</keyword>
<organism evidence="9 10">
    <name type="scientific">Niallia taxi</name>
    <dbReference type="NCBI Taxonomy" id="2499688"/>
    <lineage>
        <taxon>Bacteria</taxon>
        <taxon>Bacillati</taxon>
        <taxon>Bacillota</taxon>
        <taxon>Bacilli</taxon>
        <taxon>Bacillales</taxon>
        <taxon>Bacillaceae</taxon>
        <taxon>Niallia</taxon>
    </lineage>
</organism>
<dbReference type="RefSeq" id="WP_127739528.1">
    <property type="nucleotide sequence ID" value="NZ_CAJCKN010000127.1"/>
</dbReference>
<evidence type="ECO:0000256" key="4">
    <source>
        <dbReference type="ARBA" id="ARBA00022692"/>
    </source>
</evidence>
<comment type="similarity">
    <text evidence="7">Belongs to the drug/metabolite transporter (DMT) superfamily. Small multidrug resistance (SMR) (TC 2.A.7.1) family.</text>
</comment>
<feature type="transmembrane region" description="Helical" evidence="8">
    <location>
        <begin position="83"/>
        <end position="102"/>
    </location>
</feature>
<feature type="transmembrane region" description="Helical" evidence="8">
    <location>
        <begin position="57"/>
        <end position="77"/>
    </location>
</feature>
<reference evidence="9 10" key="1">
    <citation type="submission" date="2019-01" db="EMBL/GenBank/DDBJ databases">
        <title>Bacillus sp. M5HDSG1-1, whole genome shotgun sequence.</title>
        <authorList>
            <person name="Tuo L."/>
        </authorList>
    </citation>
    <scope>NUCLEOTIDE SEQUENCE [LARGE SCALE GENOMIC DNA]</scope>
    <source>
        <strain evidence="9 10">M5HDSG1-1</strain>
    </source>
</reference>
<dbReference type="SUPFAM" id="SSF103481">
    <property type="entry name" value="Multidrug resistance efflux transporter EmrE"/>
    <property type="match status" value="1"/>
</dbReference>
<evidence type="ECO:0000313" key="9">
    <source>
        <dbReference type="EMBL" id="RVT60275.1"/>
    </source>
</evidence>
<dbReference type="PANTHER" id="PTHR30561:SF0">
    <property type="entry name" value="GUANIDINIUM EXPORTER"/>
    <property type="match status" value="1"/>
</dbReference>
<dbReference type="PANTHER" id="PTHR30561">
    <property type="entry name" value="SMR FAMILY PROTON-DEPENDENT DRUG EFFLUX TRANSPORTER SUGE"/>
    <property type="match status" value="1"/>
</dbReference>
<evidence type="ECO:0000256" key="7">
    <source>
        <dbReference type="RuleBase" id="RU003942"/>
    </source>
</evidence>
<accession>A0A437K8D3</accession>
<dbReference type="GeneID" id="87617181"/>
<keyword evidence="6 8" id="KW-0472">Membrane</keyword>
<protein>
    <submittedName>
        <fullName evidence="9">Multidrug efflux SMR transporter</fullName>
    </submittedName>
</protein>
<keyword evidence="5 8" id="KW-1133">Transmembrane helix</keyword>
<evidence type="ECO:0000313" key="10">
    <source>
        <dbReference type="Proteomes" id="UP000288024"/>
    </source>
</evidence>
<evidence type="ECO:0000256" key="5">
    <source>
        <dbReference type="ARBA" id="ARBA00022989"/>
    </source>
</evidence>
<feature type="transmembrane region" description="Helical" evidence="8">
    <location>
        <begin position="32"/>
        <end position="50"/>
    </location>
</feature>
<evidence type="ECO:0000256" key="3">
    <source>
        <dbReference type="ARBA" id="ARBA00022475"/>
    </source>
</evidence>
<dbReference type="GO" id="GO:0022857">
    <property type="term" value="F:transmembrane transporter activity"/>
    <property type="evidence" value="ECO:0007669"/>
    <property type="project" value="InterPro"/>
</dbReference>
<dbReference type="GO" id="GO:0005886">
    <property type="term" value="C:plasma membrane"/>
    <property type="evidence" value="ECO:0007669"/>
    <property type="project" value="UniProtKB-SubCell"/>
</dbReference>
<evidence type="ECO:0000256" key="2">
    <source>
        <dbReference type="ARBA" id="ARBA00022448"/>
    </source>
</evidence>
<sequence>MTWLALIAAGGFEVVGVLNVKRLGEKQKNALYYMIFCFGLSFLLLSYAMTEIPMGMAYAIWTGIGTIGSALLGMLLFSEPKDWKRLVCIGVILFSAVGLKLVA</sequence>
<evidence type="ECO:0000256" key="1">
    <source>
        <dbReference type="ARBA" id="ARBA00004651"/>
    </source>
</evidence>
<gene>
    <name evidence="9" type="ORF">EM808_17705</name>
</gene>
<keyword evidence="2" id="KW-0813">Transport</keyword>
<evidence type="ECO:0000256" key="6">
    <source>
        <dbReference type="ARBA" id="ARBA00023136"/>
    </source>
</evidence>
<name>A0A437K8D3_9BACI</name>
<dbReference type="EMBL" id="RZTZ01000007">
    <property type="protein sequence ID" value="RVT60275.1"/>
    <property type="molecule type" value="Genomic_DNA"/>
</dbReference>
<comment type="subcellular location">
    <subcellularLocation>
        <location evidence="1 7">Cell membrane</location>
        <topology evidence="1 7">Multi-pass membrane protein</topology>
    </subcellularLocation>
</comment>
<evidence type="ECO:0000256" key="8">
    <source>
        <dbReference type="SAM" id="Phobius"/>
    </source>
</evidence>
<keyword evidence="3" id="KW-1003">Cell membrane</keyword>
<dbReference type="InterPro" id="IPR045324">
    <property type="entry name" value="Small_multidrug_res"/>
</dbReference>
<dbReference type="Gene3D" id="1.10.3730.20">
    <property type="match status" value="1"/>
</dbReference>
<dbReference type="InterPro" id="IPR037185">
    <property type="entry name" value="EmrE-like"/>
</dbReference>